<reference evidence="2" key="1">
    <citation type="submission" date="2016-04" db="EMBL/GenBank/DDBJ databases">
        <authorList>
            <person name="Evans L.H."/>
            <person name="Alamgir A."/>
            <person name="Owens N."/>
            <person name="Weber N.D."/>
            <person name="Virtaneva K."/>
            <person name="Barbian K."/>
            <person name="Babar A."/>
            <person name="Rosenke K."/>
        </authorList>
    </citation>
    <scope>NUCLEOTIDE SEQUENCE</scope>
    <source>
        <strain evidence="2">92-2</strain>
    </source>
</reference>
<evidence type="ECO:0008006" key="3">
    <source>
        <dbReference type="Google" id="ProtNLM"/>
    </source>
</evidence>
<gene>
    <name evidence="2" type="ORF">KM92DES2_11545</name>
</gene>
<proteinExistence type="predicted"/>
<dbReference type="InterPro" id="IPR059232">
    <property type="entry name" value="Porin_put"/>
</dbReference>
<feature type="chain" id="PRO_5013143557" description="Outer membrane homotrimeric porin" evidence="1">
    <location>
        <begin position="28"/>
        <end position="508"/>
    </location>
</feature>
<dbReference type="NCBIfam" id="NF033939">
    <property type="entry name" value="DESULF_POR1"/>
    <property type="match status" value="1"/>
</dbReference>
<evidence type="ECO:0000313" key="2">
    <source>
        <dbReference type="EMBL" id="SBW01713.1"/>
    </source>
</evidence>
<sequence length="508" mass="55364">MEPGMKKIAVLLLVAGMLCAVPGGASAIDFSAKGRWAYNFSYGQHGNFTEGGNKTGYSSGEDEFEAAQQVRLQLDAKASENLSGTVHFELGGYNRGMMQYWGASNSGGSLGADGNWVKVKNAFLDWTVPQTALKVRMGIQPMQLPDYINNSQVLADDAAGITASYAFNENVGVTAFWARLFNDNTTDATNRSPGYMDNMDAVGLTLPLTLDGVSLAPWGMYMGIGPAINYNNVKNSQITSYTSVASAGGPKAGLLPLYGGFHKSKLSEYGNAMWMGLPGQVTLFDPFRVSWDVVYGSVQYDDAAMNRAGWLASLLLEYKLDWSTPGLYGWYTSGDDDNLGNGSERMPNIHPNNPNDFSEFAFHGDPIVGRDSIVGKSMTGTWGIGARLKDMSFIDNLSHTFRINYMGGTNDPAILKKIKNANGSWMAPNDGSVPGREGLYLTRNDSLVEFGLSTKYKMYDNFTIYVETNYDALFLDKSASVWGNSKMNGKSDRSADAWNTAVTFVYQF</sequence>
<keyword evidence="1" id="KW-0732">Signal</keyword>
<dbReference type="AlphaFoldDB" id="A0A212JQI4"/>
<evidence type="ECO:0000256" key="1">
    <source>
        <dbReference type="SAM" id="SignalP"/>
    </source>
</evidence>
<dbReference type="EMBL" id="FLUP01000001">
    <property type="protein sequence ID" value="SBW01713.1"/>
    <property type="molecule type" value="Genomic_DNA"/>
</dbReference>
<protein>
    <recommendedName>
        <fullName evidence="3">Outer membrane homotrimeric porin</fullName>
    </recommendedName>
</protein>
<accession>A0A212JQI4</accession>
<name>A0A212JQI4_9BACT</name>
<feature type="signal peptide" evidence="1">
    <location>
        <begin position="1"/>
        <end position="27"/>
    </location>
</feature>
<organism evidence="2">
    <name type="scientific">uncultured Desulfovibrio sp</name>
    <dbReference type="NCBI Taxonomy" id="167968"/>
    <lineage>
        <taxon>Bacteria</taxon>
        <taxon>Pseudomonadati</taxon>
        <taxon>Thermodesulfobacteriota</taxon>
        <taxon>Desulfovibrionia</taxon>
        <taxon>Desulfovibrionales</taxon>
        <taxon>Desulfovibrionaceae</taxon>
        <taxon>Desulfovibrio</taxon>
        <taxon>environmental samples</taxon>
    </lineage>
</organism>